<dbReference type="PRINTS" id="PR00385">
    <property type="entry name" value="P450"/>
</dbReference>
<keyword evidence="5" id="KW-0560">Oxidoreductase</keyword>
<dbReference type="InterPro" id="IPR050182">
    <property type="entry name" value="Cytochrome_P450_fam2"/>
</dbReference>
<keyword evidence="7" id="KW-0503">Monooxygenase</keyword>
<dbReference type="InterPro" id="IPR036396">
    <property type="entry name" value="Cyt_P450_sf"/>
</dbReference>
<dbReference type="GO" id="GO:0006805">
    <property type="term" value="P:xenobiotic metabolic process"/>
    <property type="evidence" value="ECO:0007669"/>
    <property type="project" value="TreeGrafter"/>
</dbReference>
<dbReference type="PRINTS" id="PR00463">
    <property type="entry name" value="EP450I"/>
</dbReference>
<evidence type="ECO:0000313" key="10">
    <source>
        <dbReference type="Proteomes" id="UP000198287"/>
    </source>
</evidence>
<keyword evidence="6 8" id="KW-0408">Iron</keyword>
<accession>A0A226DN11</accession>
<dbReference type="InterPro" id="IPR001128">
    <property type="entry name" value="Cyt_P450"/>
</dbReference>
<evidence type="ECO:0000313" key="9">
    <source>
        <dbReference type="EMBL" id="OXA46234.1"/>
    </source>
</evidence>
<dbReference type="GO" id="GO:0005737">
    <property type="term" value="C:cytoplasm"/>
    <property type="evidence" value="ECO:0007669"/>
    <property type="project" value="TreeGrafter"/>
</dbReference>
<sequence>MNFYKLFRDFIDVFLKEINSCDDPESAFFKDVGERQLVAVLKHLFDTGSETTSTTLSWLFLYMATFPGIQRKLQKEIDDVVGTSRFCSLSDRTSLPYVEAFLAETLRFSSILPGGLGHRTLYDVVYKGYAFPKNTPIMANVYGIHFDPKIWRDPENFRPERFLSSDSKSFKKHEALIPFWIGRRQCVGETLARDTLFLFTTNMFQRFQVKFDPSDAAANPGLAPKAGFLMSSLPYKIILTDRLS</sequence>
<dbReference type="PANTHER" id="PTHR24300">
    <property type="entry name" value="CYTOCHROME P450 508A4-RELATED"/>
    <property type="match status" value="1"/>
</dbReference>
<dbReference type="GO" id="GO:0020037">
    <property type="term" value="F:heme binding"/>
    <property type="evidence" value="ECO:0007669"/>
    <property type="project" value="InterPro"/>
</dbReference>
<dbReference type="Gene3D" id="1.10.630.10">
    <property type="entry name" value="Cytochrome P450"/>
    <property type="match status" value="1"/>
</dbReference>
<comment type="cofactor">
    <cofactor evidence="1 8">
        <name>heme</name>
        <dbReference type="ChEBI" id="CHEBI:30413"/>
    </cofactor>
</comment>
<evidence type="ECO:0000256" key="6">
    <source>
        <dbReference type="ARBA" id="ARBA00023004"/>
    </source>
</evidence>
<dbReference type="AlphaFoldDB" id="A0A226DN11"/>
<dbReference type="GO" id="GO:0005506">
    <property type="term" value="F:iron ion binding"/>
    <property type="evidence" value="ECO:0007669"/>
    <property type="project" value="InterPro"/>
</dbReference>
<evidence type="ECO:0000256" key="8">
    <source>
        <dbReference type="PIRSR" id="PIRSR602401-1"/>
    </source>
</evidence>
<dbReference type="EMBL" id="LNIX01000016">
    <property type="protein sequence ID" value="OXA46234.1"/>
    <property type="molecule type" value="Genomic_DNA"/>
</dbReference>
<dbReference type="STRING" id="158441.A0A226DN11"/>
<organism evidence="9 10">
    <name type="scientific">Folsomia candida</name>
    <name type="common">Springtail</name>
    <dbReference type="NCBI Taxonomy" id="158441"/>
    <lineage>
        <taxon>Eukaryota</taxon>
        <taxon>Metazoa</taxon>
        <taxon>Ecdysozoa</taxon>
        <taxon>Arthropoda</taxon>
        <taxon>Hexapoda</taxon>
        <taxon>Collembola</taxon>
        <taxon>Entomobryomorpha</taxon>
        <taxon>Isotomoidea</taxon>
        <taxon>Isotomidae</taxon>
        <taxon>Proisotominae</taxon>
        <taxon>Folsomia</taxon>
    </lineage>
</organism>
<evidence type="ECO:0000256" key="3">
    <source>
        <dbReference type="ARBA" id="ARBA00022617"/>
    </source>
</evidence>
<evidence type="ECO:0000256" key="2">
    <source>
        <dbReference type="ARBA" id="ARBA00010617"/>
    </source>
</evidence>
<dbReference type="GO" id="GO:0006082">
    <property type="term" value="P:organic acid metabolic process"/>
    <property type="evidence" value="ECO:0007669"/>
    <property type="project" value="TreeGrafter"/>
</dbReference>
<dbReference type="GO" id="GO:0008395">
    <property type="term" value="F:steroid hydroxylase activity"/>
    <property type="evidence" value="ECO:0007669"/>
    <property type="project" value="TreeGrafter"/>
</dbReference>
<evidence type="ECO:0000256" key="1">
    <source>
        <dbReference type="ARBA" id="ARBA00001971"/>
    </source>
</evidence>
<dbReference type="Proteomes" id="UP000198287">
    <property type="component" value="Unassembled WGS sequence"/>
</dbReference>
<comment type="caution">
    <text evidence="9">The sequence shown here is derived from an EMBL/GenBank/DDBJ whole genome shotgun (WGS) entry which is preliminary data.</text>
</comment>
<gene>
    <name evidence="9" type="ORF">Fcan01_18927</name>
</gene>
<protein>
    <submittedName>
        <fullName evidence="9">Vitamin D 25-hydroxylase</fullName>
    </submittedName>
</protein>
<keyword evidence="10" id="KW-1185">Reference proteome</keyword>
<dbReference type="OrthoDB" id="3934656at2759"/>
<name>A0A226DN11_FOLCA</name>
<evidence type="ECO:0000256" key="4">
    <source>
        <dbReference type="ARBA" id="ARBA00022723"/>
    </source>
</evidence>
<dbReference type="GO" id="GO:0016712">
    <property type="term" value="F:oxidoreductase activity, acting on paired donors, with incorporation or reduction of molecular oxygen, reduced flavin or flavoprotein as one donor, and incorporation of one atom of oxygen"/>
    <property type="evidence" value="ECO:0007669"/>
    <property type="project" value="TreeGrafter"/>
</dbReference>
<keyword evidence="4 8" id="KW-0479">Metal-binding</keyword>
<evidence type="ECO:0000256" key="7">
    <source>
        <dbReference type="ARBA" id="ARBA00023033"/>
    </source>
</evidence>
<dbReference type="OMA" id="NIWATAR"/>
<dbReference type="InterPro" id="IPR002401">
    <property type="entry name" value="Cyt_P450_E_grp-I"/>
</dbReference>
<proteinExistence type="inferred from homology"/>
<evidence type="ECO:0000256" key="5">
    <source>
        <dbReference type="ARBA" id="ARBA00023002"/>
    </source>
</evidence>
<dbReference type="Pfam" id="PF00067">
    <property type="entry name" value="p450"/>
    <property type="match status" value="1"/>
</dbReference>
<comment type="similarity">
    <text evidence="2">Belongs to the cytochrome P450 family.</text>
</comment>
<dbReference type="SUPFAM" id="SSF48264">
    <property type="entry name" value="Cytochrome P450"/>
    <property type="match status" value="1"/>
</dbReference>
<reference evidence="9 10" key="1">
    <citation type="submission" date="2015-12" db="EMBL/GenBank/DDBJ databases">
        <title>The genome of Folsomia candida.</title>
        <authorList>
            <person name="Faddeeva A."/>
            <person name="Derks M.F."/>
            <person name="Anvar Y."/>
            <person name="Smit S."/>
            <person name="Van Straalen N."/>
            <person name="Roelofs D."/>
        </authorList>
    </citation>
    <scope>NUCLEOTIDE SEQUENCE [LARGE SCALE GENOMIC DNA]</scope>
    <source>
        <strain evidence="9 10">VU population</strain>
        <tissue evidence="9">Whole body</tissue>
    </source>
</reference>
<dbReference type="PANTHER" id="PTHR24300:SF376">
    <property type="entry name" value="CYTOCHROME P450 15A1"/>
    <property type="match status" value="1"/>
</dbReference>
<feature type="binding site" description="axial binding residue" evidence="8">
    <location>
        <position position="186"/>
    </location>
    <ligand>
        <name>heme</name>
        <dbReference type="ChEBI" id="CHEBI:30413"/>
    </ligand>
    <ligandPart>
        <name>Fe</name>
        <dbReference type="ChEBI" id="CHEBI:18248"/>
    </ligandPart>
</feature>
<keyword evidence="3 8" id="KW-0349">Heme</keyword>